<accession>A0A420I5Q5</accession>
<dbReference type="EMBL" id="MCFK01001374">
    <property type="protein sequence ID" value="RKF65038.1"/>
    <property type="molecule type" value="Genomic_DNA"/>
</dbReference>
<keyword evidence="2" id="KW-1185">Reference proteome</keyword>
<evidence type="ECO:0000313" key="1">
    <source>
        <dbReference type="EMBL" id="RKF65038.1"/>
    </source>
</evidence>
<organism evidence="1 2">
    <name type="scientific">Erysiphe neolycopersici</name>
    <dbReference type="NCBI Taxonomy" id="212602"/>
    <lineage>
        <taxon>Eukaryota</taxon>
        <taxon>Fungi</taxon>
        <taxon>Dikarya</taxon>
        <taxon>Ascomycota</taxon>
        <taxon>Pezizomycotina</taxon>
        <taxon>Leotiomycetes</taxon>
        <taxon>Erysiphales</taxon>
        <taxon>Erysiphaceae</taxon>
        <taxon>Erysiphe</taxon>
    </lineage>
</organism>
<sequence length="128" mass="14132">MARIHTKHQTYHAIGGNPMQAFMASTISSYKTSAIPVERLHQIISTSSSFAGRLPDYLDLEEYFAIQAHTPPVSTPPVSTHHYFVATAGIKALRPFGILRILPESARIQDVEVGVVLVKEYGATEVQR</sequence>
<comment type="caution">
    <text evidence="1">The sequence shown here is derived from an EMBL/GenBank/DDBJ whole genome shotgun (WGS) entry which is preliminary data.</text>
</comment>
<dbReference type="Proteomes" id="UP000286134">
    <property type="component" value="Unassembled WGS sequence"/>
</dbReference>
<gene>
    <name evidence="1" type="ORF">OnM2_013041</name>
</gene>
<dbReference type="OrthoDB" id="10504193at2759"/>
<name>A0A420I5Q5_9PEZI</name>
<protein>
    <submittedName>
        <fullName evidence="1">Putative effector protein</fullName>
    </submittedName>
</protein>
<proteinExistence type="predicted"/>
<dbReference type="AlphaFoldDB" id="A0A420I5Q5"/>
<reference evidence="1 2" key="1">
    <citation type="journal article" date="2018" name="BMC Genomics">
        <title>Comparative genome analyses reveal sequence features reflecting distinct modes of host-adaptation between dicot and monocot powdery mildew.</title>
        <authorList>
            <person name="Wu Y."/>
            <person name="Ma X."/>
            <person name="Pan Z."/>
            <person name="Kale S.D."/>
            <person name="Song Y."/>
            <person name="King H."/>
            <person name="Zhang Q."/>
            <person name="Presley C."/>
            <person name="Deng X."/>
            <person name="Wei C.I."/>
            <person name="Xiao S."/>
        </authorList>
    </citation>
    <scope>NUCLEOTIDE SEQUENCE [LARGE SCALE GENOMIC DNA]</scope>
    <source>
        <strain evidence="1">UMSG2</strain>
    </source>
</reference>
<evidence type="ECO:0000313" key="2">
    <source>
        <dbReference type="Proteomes" id="UP000286134"/>
    </source>
</evidence>